<dbReference type="PANTHER" id="PTHR44942">
    <property type="entry name" value="METHYLTRANSF_11 DOMAIN-CONTAINING PROTEIN"/>
    <property type="match status" value="1"/>
</dbReference>
<evidence type="ECO:0000313" key="5">
    <source>
        <dbReference type="Proteomes" id="UP000310016"/>
    </source>
</evidence>
<sequence>MSQQRHDAVVVHQYDPRANAYLTSAVHASGEDLALMAERVGIRPDAVVLDMGCGGGHVSFRLAPTVAQVVAYDLSARMLETVAAEAQRRGLDNIVTKQGTAEALPCADEVFDVVATRYSAHHWRDLPAGLKQMHRALKPGGLGLFMDVVSPGQPLLDTWLQSLELLRDPSHVRDASVKTWRYELNEAGFVVDQIVPFRLRLEFQSWIERMQTAAAHEAAIRSLQGMAASEVADHFAIEADGSFTVDTALLVAHKA</sequence>
<proteinExistence type="predicted"/>
<dbReference type="SUPFAM" id="SSF53335">
    <property type="entry name" value="S-adenosyl-L-methionine-dependent methyltransferases"/>
    <property type="match status" value="1"/>
</dbReference>
<organism evidence="4 5">
    <name type="scientific">Chitiniphilus eburneus</name>
    <dbReference type="NCBI Taxonomy" id="2571148"/>
    <lineage>
        <taxon>Bacteria</taxon>
        <taxon>Pseudomonadati</taxon>
        <taxon>Pseudomonadota</taxon>
        <taxon>Betaproteobacteria</taxon>
        <taxon>Neisseriales</taxon>
        <taxon>Chitinibacteraceae</taxon>
        <taxon>Chitiniphilus</taxon>
    </lineage>
</organism>
<comment type="caution">
    <text evidence="4">The sequence shown here is derived from an EMBL/GenBank/DDBJ whole genome shotgun (WGS) entry which is preliminary data.</text>
</comment>
<keyword evidence="2 4" id="KW-0808">Transferase</keyword>
<dbReference type="Pfam" id="PF13649">
    <property type="entry name" value="Methyltransf_25"/>
    <property type="match status" value="1"/>
</dbReference>
<dbReference type="AlphaFoldDB" id="A0A4U0QJL3"/>
<dbReference type="Proteomes" id="UP000310016">
    <property type="component" value="Unassembled WGS sequence"/>
</dbReference>
<evidence type="ECO:0000313" key="4">
    <source>
        <dbReference type="EMBL" id="TJZ76254.1"/>
    </source>
</evidence>
<dbReference type="EMBL" id="SUMF01000003">
    <property type="protein sequence ID" value="TJZ76254.1"/>
    <property type="molecule type" value="Genomic_DNA"/>
</dbReference>
<dbReference type="GO" id="GO:0008168">
    <property type="term" value="F:methyltransferase activity"/>
    <property type="evidence" value="ECO:0007669"/>
    <property type="project" value="UniProtKB-KW"/>
</dbReference>
<evidence type="ECO:0000259" key="3">
    <source>
        <dbReference type="Pfam" id="PF13649"/>
    </source>
</evidence>
<name>A0A4U0QJL3_9NEIS</name>
<keyword evidence="5" id="KW-1185">Reference proteome</keyword>
<gene>
    <name evidence="4" type="ORF">FAZ21_05620</name>
</gene>
<dbReference type="InterPro" id="IPR051052">
    <property type="entry name" value="Diverse_substrate_MTase"/>
</dbReference>
<accession>A0A4U0QJL3</accession>
<dbReference type="InterPro" id="IPR041698">
    <property type="entry name" value="Methyltransf_25"/>
</dbReference>
<keyword evidence="1 4" id="KW-0489">Methyltransferase</keyword>
<dbReference type="RefSeq" id="WP_136772304.1">
    <property type="nucleotide sequence ID" value="NZ_CP156074.1"/>
</dbReference>
<evidence type="ECO:0000256" key="1">
    <source>
        <dbReference type="ARBA" id="ARBA00022603"/>
    </source>
</evidence>
<dbReference type="PANTHER" id="PTHR44942:SF4">
    <property type="entry name" value="METHYLTRANSFERASE TYPE 11 DOMAIN-CONTAINING PROTEIN"/>
    <property type="match status" value="1"/>
</dbReference>
<dbReference type="InterPro" id="IPR029063">
    <property type="entry name" value="SAM-dependent_MTases_sf"/>
</dbReference>
<dbReference type="CDD" id="cd02440">
    <property type="entry name" value="AdoMet_MTases"/>
    <property type="match status" value="1"/>
</dbReference>
<dbReference type="OrthoDB" id="529208at2"/>
<dbReference type="GO" id="GO:0032259">
    <property type="term" value="P:methylation"/>
    <property type="evidence" value="ECO:0007669"/>
    <property type="project" value="UniProtKB-KW"/>
</dbReference>
<dbReference type="Gene3D" id="3.40.50.150">
    <property type="entry name" value="Vaccinia Virus protein VP39"/>
    <property type="match status" value="1"/>
</dbReference>
<reference evidence="4 5" key="1">
    <citation type="submission" date="2019-04" db="EMBL/GenBank/DDBJ databases">
        <title>Chitiniphilus eburnea sp. nov., a novel chitinolytic bacterium isolated from aquaculture sludge.</title>
        <authorList>
            <person name="Sheng M."/>
        </authorList>
    </citation>
    <scope>NUCLEOTIDE SEQUENCE [LARGE SCALE GENOMIC DNA]</scope>
    <source>
        <strain evidence="4 5">HX-2-15</strain>
    </source>
</reference>
<evidence type="ECO:0000256" key="2">
    <source>
        <dbReference type="ARBA" id="ARBA00022679"/>
    </source>
</evidence>
<feature type="domain" description="Methyltransferase" evidence="3">
    <location>
        <begin position="48"/>
        <end position="141"/>
    </location>
</feature>
<protein>
    <submittedName>
        <fullName evidence="4">Class I SAM-dependent methyltransferase</fullName>
    </submittedName>
</protein>